<dbReference type="RefSeq" id="WP_241494336.1">
    <property type="nucleotide sequence ID" value="NZ_JSYZ01000008.1"/>
</dbReference>
<organism evidence="2 3">
    <name type="scientific">Pseudomonas asplenii</name>
    <dbReference type="NCBI Taxonomy" id="53407"/>
    <lineage>
        <taxon>Bacteria</taxon>
        <taxon>Pseudomonadati</taxon>
        <taxon>Pseudomonadota</taxon>
        <taxon>Gammaproteobacteria</taxon>
        <taxon>Pseudomonadales</taxon>
        <taxon>Pseudomonadaceae</taxon>
        <taxon>Pseudomonas</taxon>
    </lineage>
</organism>
<evidence type="ECO:0000313" key="2">
    <source>
        <dbReference type="EMBL" id="KPA91051.1"/>
    </source>
</evidence>
<protein>
    <submittedName>
        <fullName evidence="2">Uncharacterized protein</fullName>
    </submittedName>
</protein>
<dbReference type="AlphaFoldDB" id="A0A0N0E4A6"/>
<keyword evidence="1" id="KW-1133">Transmembrane helix</keyword>
<keyword evidence="3" id="KW-1185">Reference proteome</keyword>
<comment type="caution">
    <text evidence="2">The sequence shown here is derived from an EMBL/GenBank/DDBJ whole genome shotgun (WGS) entry which is preliminary data.</text>
</comment>
<gene>
    <name evidence="2" type="ORF">PF66_02389</name>
</gene>
<feature type="transmembrane region" description="Helical" evidence="1">
    <location>
        <begin position="6"/>
        <end position="24"/>
    </location>
</feature>
<dbReference type="STRING" id="50340.PF66_02389"/>
<evidence type="ECO:0000256" key="1">
    <source>
        <dbReference type="SAM" id="Phobius"/>
    </source>
</evidence>
<dbReference type="Proteomes" id="UP000037931">
    <property type="component" value="Unassembled WGS sequence"/>
</dbReference>
<evidence type="ECO:0000313" key="3">
    <source>
        <dbReference type="Proteomes" id="UP000037931"/>
    </source>
</evidence>
<proteinExistence type="predicted"/>
<dbReference type="EMBL" id="JSYZ01000008">
    <property type="protein sequence ID" value="KPA91051.1"/>
    <property type="molecule type" value="Genomic_DNA"/>
</dbReference>
<keyword evidence="1" id="KW-0812">Transmembrane</keyword>
<keyword evidence="1" id="KW-0472">Membrane</keyword>
<dbReference type="PATRIC" id="fig|50340.43.peg.5774"/>
<accession>A0A0N0E4A6</accession>
<sequence>MTTMQICALIIAILFIGLTYWGGYRGGLSDGRAEGHLEGIKEGKAIQSSDDHGTLMDLQLLLDQARENHNKLYTHYKRALAASKLGEPARQTLLDIAEKLRIAAETFSAFRTGKKLERDSLALRDQALAMAVLLDPLASEPVLAEADSSVIQPSGKLIVERAPTEKMCRKDSQKAQQFFRNATSEFDPQNPKASGGDV</sequence>
<reference evidence="2 3" key="1">
    <citation type="journal article" date="2015" name="PLoS ONE">
        <title>Rice-Infecting Pseudomonas Genomes Are Highly Accessorized and Harbor Multiple Putative Virulence Mechanisms to Cause Sheath Brown Rot.</title>
        <authorList>
            <person name="Quibod I.L."/>
            <person name="Grande G."/>
            <person name="Oreiro E.G."/>
            <person name="Borja F.N."/>
            <person name="Dossa G.S."/>
            <person name="Mauleon R."/>
            <person name="Cruz C.V."/>
            <person name="Oliva R."/>
        </authorList>
    </citation>
    <scope>NUCLEOTIDE SEQUENCE [LARGE SCALE GENOMIC DNA]</scope>
    <source>
        <strain evidence="2 3">IRRI 6609</strain>
    </source>
</reference>
<name>A0A0N0E4A6_9PSED</name>